<sequence length="569" mass="62993">MGLSVAVSPRVRGKWGGVLLLLLGTPLCWAQSSTPSDLELQREGQRRLIEDQRQRLDGLQRLRPAPTLREQPSMAVGSGCVTVQRLVVEGGERLPAERLEALRREHLGKCLDAAALNALLASITNDYLDRGFITTRAYLPVQETDEALVVRVVEGRLEGIDRPATLPASSVAMASPLEVGEVLNLRDIEQTLDQLNRLASRRVTAALRPGDRVGGSRVVLEDDPGRPWRIHLSRHNGGQPSVGRQQWGLGLWLDEPLGLADQFDLQLIRSQARGAERNTDSNQVGYSLPYGYWNFAYRYIDSAYATRGEANGFIFDLDGKSERHLLRAERLIARDQTSKTSLSTQLSRTATRNYIDGTRIGVSSRVLSEWRLGLNHGRRLAGGLFNGDVAWSHGTGLFGADDDHGRPDGAPKARYDKANLTLSYLRPFSVVGLPLRYFGLLHAQWSPDVLYSPARLSLGGQDSVRGFSEQSLPGDTGGYWRNQVTWSHPLNPVPRVFDLFEVTLAYDLGVIRHGRYNDELHGRMSGAALEFGLRGEQLSALLGVSRSIERPSALPQRETPIYFELGLTL</sequence>
<dbReference type="PANTHER" id="PTHR34597">
    <property type="entry name" value="SLR1661 PROTEIN"/>
    <property type="match status" value="1"/>
</dbReference>
<feature type="domain" description="Haemolysin activator HlyB C-terminal" evidence="4">
    <location>
        <begin position="214"/>
        <end position="530"/>
    </location>
</feature>
<evidence type="ECO:0000313" key="8">
    <source>
        <dbReference type="Proteomes" id="UP000077875"/>
    </source>
</evidence>
<dbReference type="InterPro" id="IPR005565">
    <property type="entry name" value="Hemolysn_activator_HlyB_C"/>
</dbReference>
<dbReference type="GO" id="GO:0098046">
    <property type="term" value="C:type V protein secretion system complex"/>
    <property type="evidence" value="ECO:0007669"/>
    <property type="project" value="TreeGrafter"/>
</dbReference>
<dbReference type="InterPro" id="IPR051544">
    <property type="entry name" value="TPS_OM_transporter"/>
</dbReference>
<dbReference type="PIRSF" id="PIRSF029745">
    <property type="entry name" value="FhaC"/>
    <property type="match status" value="1"/>
</dbReference>
<evidence type="ECO:0008006" key="9">
    <source>
        <dbReference type="Google" id="ProtNLM"/>
    </source>
</evidence>
<dbReference type="InterPro" id="IPR013686">
    <property type="entry name" value="Polypept-transport_assoc_ShlB"/>
</dbReference>
<evidence type="ECO:0000256" key="3">
    <source>
        <dbReference type="ARBA" id="ARBA00023237"/>
    </source>
</evidence>
<dbReference type="InterPro" id="IPR035251">
    <property type="entry name" value="ShlB_POTRA"/>
</dbReference>
<dbReference type="GO" id="GO:0008320">
    <property type="term" value="F:protein transmembrane transporter activity"/>
    <property type="evidence" value="ECO:0007669"/>
    <property type="project" value="TreeGrafter"/>
</dbReference>
<dbReference type="Pfam" id="PF17287">
    <property type="entry name" value="POTRA_3"/>
    <property type="match status" value="1"/>
</dbReference>
<dbReference type="Pfam" id="PF08479">
    <property type="entry name" value="POTRA_2"/>
    <property type="match status" value="1"/>
</dbReference>
<protein>
    <recommendedName>
        <fullName evidence="9">POTRA domain-containing protein</fullName>
    </recommendedName>
</protein>
<keyword evidence="1" id="KW-0472">Membrane</keyword>
<evidence type="ECO:0000256" key="2">
    <source>
        <dbReference type="ARBA" id="ARBA00022692"/>
    </source>
</evidence>
<keyword evidence="2" id="KW-0812">Transmembrane</keyword>
<dbReference type="GO" id="GO:0046819">
    <property type="term" value="P:protein secretion by the type V secretion system"/>
    <property type="evidence" value="ECO:0007669"/>
    <property type="project" value="TreeGrafter"/>
</dbReference>
<dbReference type="KEGG" id="haa:A5892_03790"/>
<gene>
    <name evidence="7" type="ORF">A5892_03790</name>
</gene>
<dbReference type="AlphaFoldDB" id="A0A172YBU9"/>
<accession>A0A172YBU9</accession>
<evidence type="ECO:0000259" key="5">
    <source>
        <dbReference type="Pfam" id="PF08479"/>
    </source>
</evidence>
<reference evidence="7 8" key="1">
    <citation type="submission" date="2016-04" db="EMBL/GenBank/DDBJ databases">
        <title>Complete Genome Sequence of Halotalea alkalilenta IHB B 13600.</title>
        <authorList>
            <person name="Swarnkar M.K."/>
            <person name="Sharma A."/>
            <person name="Kaushal K."/>
            <person name="Soni R."/>
            <person name="Rana S."/>
            <person name="Singh A.K."/>
            <person name="Gulati A."/>
        </authorList>
    </citation>
    <scope>NUCLEOTIDE SEQUENCE [LARGE SCALE GENOMIC DNA]</scope>
    <source>
        <strain evidence="7 8">IHB B 13600</strain>
    </source>
</reference>
<dbReference type="EMBL" id="CP015243">
    <property type="protein sequence ID" value="ANF56694.1"/>
    <property type="molecule type" value="Genomic_DNA"/>
</dbReference>
<dbReference type="Proteomes" id="UP000077875">
    <property type="component" value="Chromosome"/>
</dbReference>
<organism evidence="7 8">
    <name type="scientific">Halotalea alkalilenta</name>
    <dbReference type="NCBI Taxonomy" id="376489"/>
    <lineage>
        <taxon>Bacteria</taxon>
        <taxon>Pseudomonadati</taxon>
        <taxon>Pseudomonadota</taxon>
        <taxon>Gammaproteobacteria</taxon>
        <taxon>Oceanospirillales</taxon>
        <taxon>Halomonadaceae</taxon>
        <taxon>Halotalea</taxon>
    </lineage>
</organism>
<dbReference type="STRING" id="376489.A5892_03790"/>
<dbReference type="Pfam" id="PF03865">
    <property type="entry name" value="ShlB"/>
    <property type="match status" value="1"/>
</dbReference>
<evidence type="ECO:0000259" key="6">
    <source>
        <dbReference type="Pfam" id="PF17287"/>
    </source>
</evidence>
<dbReference type="Gene3D" id="2.40.160.50">
    <property type="entry name" value="membrane protein fhac: a member of the omp85/tpsb transporter family"/>
    <property type="match status" value="1"/>
</dbReference>
<keyword evidence="8" id="KW-1185">Reference proteome</keyword>
<evidence type="ECO:0000256" key="1">
    <source>
        <dbReference type="ARBA" id="ARBA00022452"/>
    </source>
</evidence>
<keyword evidence="1" id="KW-1134">Transmembrane beta strand</keyword>
<evidence type="ECO:0000259" key="4">
    <source>
        <dbReference type="Pfam" id="PF03865"/>
    </source>
</evidence>
<dbReference type="InterPro" id="IPR027282">
    <property type="entry name" value="TPS"/>
</dbReference>
<feature type="domain" description="ShlB POTRA" evidence="6">
    <location>
        <begin position="168"/>
        <end position="209"/>
    </location>
</feature>
<dbReference type="Gene3D" id="3.10.20.310">
    <property type="entry name" value="membrane protein fhac"/>
    <property type="match status" value="1"/>
</dbReference>
<feature type="domain" description="Polypeptide-transport-associated ShlB-type" evidence="5">
    <location>
        <begin position="82"/>
        <end position="155"/>
    </location>
</feature>
<dbReference type="PANTHER" id="PTHR34597:SF3">
    <property type="entry name" value="OUTER MEMBRANE TRANSPORTER CDIB"/>
    <property type="match status" value="1"/>
</dbReference>
<proteinExistence type="predicted"/>
<name>A0A172YBU9_9GAMM</name>
<evidence type="ECO:0000313" key="7">
    <source>
        <dbReference type="EMBL" id="ANF56694.1"/>
    </source>
</evidence>
<keyword evidence="3" id="KW-0998">Cell outer membrane</keyword>